<feature type="repeat" description="TPR" evidence="1">
    <location>
        <begin position="14"/>
        <end position="47"/>
    </location>
</feature>
<dbReference type="PANTHER" id="PTHR10098:SF108">
    <property type="entry name" value="TETRATRICOPEPTIDE REPEAT PROTEIN 28"/>
    <property type="match status" value="1"/>
</dbReference>
<name>A0ABV4XEA9_9CYAN</name>
<dbReference type="EMBL" id="JBHFNQ010000218">
    <property type="protein sequence ID" value="MFB2881135.1"/>
    <property type="molecule type" value="Genomic_DNA"/>
</dbReference>
<dbReference type="RefSeq" id="WP_413274121.1">
    <property type="nucleotide sequence ID" value="NZ_JBHFNQ010000218.1"/>
</dbReference>
<protein>
    <submittedName>
        <fullName evidence="2">Tetratricopeptide repeat protein</fullName>
    </submittedName>
</protein>
<reference evidence="2 3" key="1">
    <citation type="submission" date="2024-09" db="EMBL/GenBank/DDBJ databases">
        <title>Floridaenema gen nov. (Aerosakkonemataceae, Aerosakkonematales ord. nov., Cyanobacteria) from benthic tropical and subtropical fresh waters, with the description of four new species.</title>
        <authorList>
            <person name="Moretto J.A."/>
            <person name="Berthold D.E."/>
            <person name="Lefler F.W."/>
            <person name="Huang I.-S."/>
            <person name="Laughinghouse H. IV."/>
        </authorList>
    </citation>
    <scope>NUCLEOTIDE SEQUENCE [LARGE SCALE GENOMIC DNA]</scope>
    <source>
        <strain evidence="2 3">BLCC-F46</strain>
    </source>
</reference>
<organism evidence="2 3">
    <name type="scientific">Floridaenema aerugineum BLCC-F46</name>
    <dbReference type="NCBI Taxonomy" id="3153654"/>
    <lineage>
        <taxon>Bacteria</taxon>
        <taxon>Bacillati</taxon>
        <taxon>Cyanobacteriota</taxon>
        <taxon>Cyanophyceae</taxon>
        <taxon>Oscillatoriophycideae</taxon>
        <taxon>Aerosakkonematales</taxon>
        <taxon>Aerosakkonemataceae</taxon>
        <taxon>Floridanema</taxon>
        <taxon>Floridanema aerugineum</taxon>
    </lineage>
</organism>
<evidence type="ECO:0000313" key="2">
    <source>
        <dbReference type="EMBL" id="MFB2881135.1"/>
    </source>
</evidence>
<dbReference type="PROSITE" id="PS50005">
    <property type="entry name" value="TPR"/>
    <property type="match status" value="1"/>
</dbReference>
<dbReference type="PANTHER" id="PTHR10098">
    <property type="entry name" value="RAPSYN-RELATED"/>
    <property type="match status" value="1"/>
</dbReference>
<dbReference type="SUPFAM" id="SSF48452">
    <property type="entry name" value="TPR-like"/>
    <property type="match status" value="1"/>
</dbReference>
<evidence type="ECO:0000313" key="3">
    <source>
        <dbReference type="Proteomes" id="UP001576774"/>
    </source>
</evidence>
<gene>
    <name evidence="2" type="ORF">ACE1CC_30155</name>
</gene>
<dbReference type="PROSITE" id="PS50293">
    <property type="entry name" value="TPR_REGION"/>
    <property type="match status" value="1"/>
</dbReference>
<evidence type="ECO:0000256" key="1">
    <source>
        <dbReference type="PROSITE-ProRule" id="PRU00339"/>
    </source>
</evidence>
<sequence length="80" mass="9252">MVISRNLNDRFNEAAYLDYLGVVYRRQNKYAQAIDYHQQSLALFRQLKTPRSEAIVLCNLGMAYLGQEGYEQALNSFQTA</sequence>
<keyword evidence="1" id="KW-0802">TPR repeat</keyword>
<dbReference type="Proteomes" id="UP001576774">
    <property type="component" value="Unassembled WGS sequence"/>
</dbReference>
<proteinExistence type="predicted"/>
<dbReference type="Gene3D" id="1.25.40.10">
    <property type="entry name" value="Tetratricopeptide repeat domain"/>
    <property type="match status" value="1"/>
</dbReference>
<comment type="caution">
    <text evidence="2">The sequence shown here is derived from an EMBL/GenBank/DDBJ whole genome shotgun (WGS) entry which is preliminary data.</text>
</comment>
<dbReference type="InterPro" id="IPR011990">
    <property type="entry name" value="TPR-like_helical_dom_sf"/>
</dbReference>
<dbReference type="Pfam" id="PF13424">
    <property type="entry name" value="TPR_12"/>
    <property type="match status" value="1"/>
</dbReference>
<dbReference type="InterPro" id="IPR019734">
    <property type="entry name" value="TPR_rpt"/>
</dbReference>
<keyword evidence="3" id="KW-1185">Reference proteome</keyword>
<dbReference type="SMART" id="SM00028">
    <property type="entry name" value="TPR"/>
    <property type="match status" value="2"/>
</dbReference>
<accession>A0ABV4XEA9</accession>